<feature type="transmembrane region" description="Helical" evidence="1">
    <location>
        <begin position="45"/>
        <end position="65"/>
    </location>
</feature>
<evidence type="ECO:0000313" key="3">
    <source>
        <dbReference type="Proteomes" id="UP000317209"/>
    </source>
</evidence>
<evidence type="ECO:0000256" key="1">
    <source>
        <dbReference type="SAM" id="Phobius"/>
    </source>
</evidence>
<keyword evidence="1" id="KW-0472">Membrane</keyword>
<feature type="transmembrane region" description="Helical" evidence="1">
    <location>
        <begin position="140"/>
        <end position="162"/>
    </location>
</feature>
<dbReference type="OrthoDB" id="9779233at2"/>
<dbReference type="PANTHER" id="PTHR32251">
    <property type="entry name" value="3-OXO-5-ALPHA-STEROID 4-DEHYDROGENASE"/>
    <property type="match status" value="1"/>
</dbReference>
<dbReference type="GO" id="GO:0016020">
    <property type="term" value="C:membrane"/>
    <property type="evidence" value="ECO:0007669"/>
    <property type="project" value="TreeGrafter"/>
</dbReference>
<dbReference type="Gene3D" id="1.20.120.1630">
    <property type="match status" value="1"/>
</dbReference>
<feature type="transmembrane region" description="Helical" evidence="1">
    <location>
        <begin position="72"/>
        <end position="91"/>
    </location>
</feature>
<reference evidence="2 3" key="1">
    <citation type="submission" date="2019-06" db="EMBL/GenBank/DDBJ databases">
        <title>Sequencing the genomes of 1000 actinobacteria strains.</title>
        <authorList>
            <person name="Klenk H.-P."/>
        </authorList>
    </citation>
    <scope>NUCLEOTIDE SEQUENCE [LARGE SCALE GENOMIC DNA]</scope>
    <source>
        <strain evidence="2 3">DSM 20169</strain>
    </source>
</reference>
<evidence type="ECO:0000313" key="2">
    <source>
        <dbReference type="EMBL" id="TQL81559.1"/>
    </source>
</evidence>
<dbReference type="Pfam" id="PF06966">
    <property type="entry name" value="DUF1295"/>
    <property type="match status" value="1"/>
</dbReference>
<protein>
    <submittedName>
        <fullName evidence="2">Steroid 5-alpha reductase family enzyme</fullName>
    </submittedName>
</protein>
<dbReference type="EMBL" id="VFOX01000002">
    <property type="protein sequence ID" value="TQL81559.1"/>
    <property type="molecule type" value="Genomic_DNA"/>
</dbReference>
<name>A0A543B9N6_9MICO</name>
<feature type="transmembrane region" description="Helical" evidence="1">
    <location>
        <begin position="12"/>
        <end position="33"/>
    </location>
</feature>
<feature type="transmembrane region" description="Helical" evidence="1">
    <location>
        <begin position="224"/>
        <end position="243"/>
    </location>
</feature>
<sequence>MSSPTPTSPKSSRSSLIAIIAAHVIGALVALAGSQNSATLGGIPLFALAVAAAFAIQVLAFIPAMILRTERFFDLTGSLTFFAISATLVLLTPEPDARSGILAAMVMLWAVRLGSFLALRVHKAGSDGRFDEIKGSPLRFLQVWVIQGAWVSLTAAAAWIAISTEASSRAPIGWLTVVGIIVWVIGMVVEIVADAQKSAFRADPRNKDEFIRTGLWSRSRHPNYFGEIVIWVGVFLTAAPVLAGWQWVALLSPLFVILLLTRVSGIPLLEARAEKKWGDRADYLAYRDSTPSLIPRLTRPKVQESAAS</sequence>
<accession>A0A543B9N6</accession>
<keyword evidence="1" id="KW-1133">Transmembrane helix</keyword>
<organism evidence="2 3">
    <name type="scientific">Microbacterium saperdae</name>
    <dbReference type="NCBI Taxonomy" id="69368"/>
    <lineage>
        <taxon>Bacteria</taxon>
        <taxon>Bacillati</taxon>
        <taxon>Actinomycetota</taxon>
        <taxon>Actinomycetes</taxon>
        <taxon>Micrococcales</taxon>
        <taxon>Microbacteriaceae</taxon>
        <taxon>Microbacterium</taxon>
    </lineage>
</organism>
<dbReference type="PANTHER" id="PTHR32251:SF17">
    <property type="entry name" value="STEROID 5-ALPHA REDUCTASE C-TERMINAL DOMAIN-CONTAINING PROTEIN"/>
    <property type="match status" value="1"/>
</dbReference>
<keyword evidence="1" id="KW-0812">Transmembrane</keyword>
<dbReference type="AlphaFoldDB" id="A0A543B9N6"/>
<dbReference type="PROSITE" id="PS50244">
    <property type="entry name" value="S5A_REDUCTASE"/>
    <property type="match status" value="1"/>
</dbReference>
<feature type="transmembrane region" description="Helical" evidence="1">
    <location>
        <begin position="97"/>
        <end position="119"/>
    </location>
</feature>
<gene>
    <name evidence="2" type="ORF">FB560_3032</name>
</gene>
<keyword evidence="3" id="KW-1185">Reference proteome</keyword>
<comment type="caution">
    <text evidence="2">The sequence shown here is derived from an EMBL/GenBank/DDBJ whole genome shotgun (WGS) entry which is preliminary data.</text>
</comment>
<proteinExistence type="predicted"/>
<dbReference type="InterPro" id="IPR010721">
    <property type="entry name" value="UstE-like"/>
</dbReference>
<dbReference type="Proteomes" id="UP000317209">
    <property type="component" value="Unassembled WGS sequence"/>
</dbReference>
<dbReference type="RefSeq" id="WP_141873343.1">
    <property type="nucleotide sequence ID" value="NZ_VFOX01000002.1"/>
</dbReference>
<feature type="transmembrane region" description="Helical" evidence="1">
    <location>
        <begin position="174"/>
        <end position="193"/>
    </location>
</feature>